<protein>
    <submittedName>
        <fullName evidence="1">Uncharacterized protein</fullName>
    </submittedName>
</protein>
<sequence>MEAVEAAMLELPHLIKESLCEKLRDASWFLHARKYPETWKHPEERGKNEEESAMFRNFLDAFFLLSSNIDDIEEFIRNNLKQTFALSFIATCAYNKTSNLLQLSLVIKGIDRQTDKPKYIFADGNVFDDVDDFFDRSYSTEDCWLAFYQKENDSKKHFAASGSRENIELRKLSKSPDKISIEALFEKAVRRKTTLQNKPSPVINNNIPDVCHHVLKKYTDFNAGDDQVFSVEQRLYKMRIPCAAINTLYDKVKRVVLKMEPTMFYIYQNLLNHVLSQAEATILCELNKGHPAIHKFDIETELQRS</sequence>
<proteinExistence type="predicted"/>
<organism evidence="1 2">
    <name type="scientific">Steinernema hermaphroditum</name>
    <dbReference type="NCBI Taxonomy" id="289476"/>
    <lineage>
        <taxon>Eukaryota</taxon>
        <taxon>Metazoa</taxon>
        <taxon>Ecdysozoa</taxon>
        <taxon>Nematoda</taxon>
        <taxon>Chromadorea</taxon>
        <taxon>Rhabditida</taxon>
        <taxon>Tylenchina</taxon>
        <taxon>Panagrolaimomorpha</taxon>
        <taxon>Strongyloidoidea</taxon>
        <taxon>Steinernematidae</taxon>
        <taxon>Steinernema</taxon>
    </lineage>
</organism>
<gene>
    <name evidence="1" type="ORF">QR680_011617</name>
</gene>
<dbReference type="EMBL" id="JAUCMV010000002">
    <property type="protein sequence ID" value="KAK0414793.1"/>
    <property type="molecule type" value="Genomic_DNA"/>
</dbReference>
<evidence type="ECO:0000313" key="2">
    <source>
        <dbReference type="Proteomes" id="UP001175271"/>
    </source>
</evidence>
<dbReference type="Proteomes" id="UP001175271">
    <property type="component" value="Unassembled WGS sequence"/>
</dbReference>
<accession>A0AA39I1D9</accession>
<dbReference type="AlphaFoldDB" id="A0AA39I1D9"/>
<comment type="caution">
    <text evidence="1">The sequence shown here is derived from an EMBL/GenBank/DDBJ whole genome shotgun (WGS) entry which is preliminary data.</text>
</comment>
<name>A0AA39I1D9_9BILA</name>
<evidence type="ECO:0000313" key="1">
    <source>
        <dbReference type="EMBL" id="KAK0414793.1"/>
    </source>
</evidence>
<keyword evidence="2" id="KW-1185">Reference proteome</keyword>
<reference evidence="1" key="1">
    <citation type="submission" date="2023-06" db="EMBL/GenBank/DDBJ databases">
        <title>Genomic analysis of the entomopathogenic nematode Steinernema hermaphroditum.</title>
        <authorList>
            <person name="Schwarz E.M."/>
            <person name="Heppert J.K."/>
            <person name="Baniya A."/>
            <person name="Schwartz H.T."/>
            <person name="Tan C.-H."/>
            <person name="Antoshechkin I."/>
            <person name="Sternberg P.W."/>
            <person name="Goodrich-Blair H."/>
            <person name="Dillman A.R."/>
        </authorList>
    </citation>
    <scope>NUCLEOTIDE SEQUENCE</scope>
    <source>
        <strain evidence="1">PS9179</strain>
        <tissue evidence="1">Whole animal</tissue>
    </source>
</reference>